<name>A0A4S2M2P7_OPIFE</name>
<dbReference type="AlphaFoldDB" id="A0A4S2M2P7"/>
<comment type="caution">
    <text evidence="2">The sequence shown here is derived from an EMBL/GenBank/DDBJ whole genome shotgun (WGS) entry which is preliminary data.</text>
</comment>
<feature type="region of interest" description="Disordered" evidence="1">
    <location>
        <begin position="54"/>
        <end position="114"/>
    </location>
</feature>
<organism evidence="2 3">
    <name type="scientific">Opisthorchis felineus</name>
    <dbReference type="NCBI Taxonomy" id="147828"/>
    <lineage>
        <taxon>Eukaryota</taxon>
        <taxon>Metazoa</taxon>
        <taxon>Spiralia</taxon>
        <taxon>Lophotrochozoa</taxon>
        <taxon>Platyhelminthes</taxon>
        <taxon>Trematoda</taxon>
        <taxon>Digenea</taxon>
        <taxon>Opisthorchiida</taxon>
        <taxon>Opisthorchiata</taxon>
        <taxon>Opisthorchiidae</taxon>
        <taxon>Opisthorchis</taxon>
    </lineage>
</organism>
<reference evidence="2 3" key="1">
    <citation type="journal article" date="2019" name="BMC Genomics">
        <title>New insights from Opisthorchis felineus genome: update on genomics of the epidemiologically important liver flukes.</title>
        <authorList>
            <person name="Ershov N.I."/>
            <person name="Mordvinov V.A."/>
            <person name="Prokhortchouk E.B."/>
            <person name="Pakharukova M.Y."/>
            <person name="Gunbin K.V."/>
            <person name="Ustyantsev K."/>
            <person name="Genaev M.A."/>
            <person name="Blinov A.G."/>
            <person name="Mazur A."/>
            <person name="Boulygina E."/>
            <person name="Tsygankova S."/>
            <person name="Khrameeva E."/>
            <person name="Chekanov N."/>
            <person name="Fan G."/>
            <person name="Xiao A."/>
            <person name="Zhang H."/>
            <person name="Xu X."/>
            <person name="Yang H."/>
            <person name="Solovyev V."/>
            <person name="Lee S.M."/>
            <person name="Liu X."/>
            <person name="Afonnikov D.A."/>
            <person name="Skryabin K.G."/>
        </authorList>
    </citation>
    <scope>NUCLEOTIDE SEQUENCE [LARGE SCALE GENOMIC DNA]</scope>
    <source>
        <strain evidence="2">AK-0245</strain>
        <tissue evidence="2">Whole organism</tissue>
    </source>
</reference>
<evidence type="ECO:0000313" key="2">
    <source>
        <dbReference type="EMBL" id="TGZ70551.1"/>
    </source>
</evidence>
<evidence type="ECO:0000256" key="1">
    <source>
        <dbReference type="SAM" id="MobiDB-lite"/>
    </source>
</evidence>
<feature type="compositionally biased region" description="Basic residues" evidence="1">
    <location>
        <begin position="103"/>
        <end position="114"/>
    </location>
</feature>
<protein>
    <submittedName>
        <fullName evidence="2">Uncharacterized protein</fullName>
    </submittedName>
</protein>
<accession>A0A4S2M2P7</accession>
<sequence length="114" mass="13142">MLRRRIQLQELSKTVMENRDFMEYATGGSTFWDGITQLHLPSDIRFYLSENCSTRPDPSRIRKSHGSGSIGDHSLFRSIQSGSIKIVDQRQQPTSSPDDIKVRKLRRKNCSNPF</sequence>
<gene>
    <name evidence="2" type="ORF">CRM22_003143</name>
</gene>
<dbReference type="Proteomes" id="UP000308267">
    <property type="component" value="Unassembled WGS sequence"/>
</dbReference>
<feature type="compositionally biased region" description="Polar residues" evidence="1">
    <location>
        <begin position="77"/>
        <end position="97"/>
    </location>
</feature>
<evidence type="ECO:0000313" key="3">
    <source>
        <dbReference type="Proteomes" id="UP000308267"/>
    </source>
</evidence>
<keyword evidence="3" id="KW-1185">Reference proteome</keyword>
<dbReference type="EMBL" id="SJOL01005306">
    <property type="protein sequence ID" value="TGZ70551.1"/>
    <property type="molecule type" value="Genomic_DNA"/>
</dbReference>
<proteinExistence type="predicted"/>